<reference evidence="2" key="2">
    <citation type="submission" date="2022-06" db="UniProtKB">
        <authorList>
            <consortium name="EnsemblMetazoa"/>
        </authorList>
    </citation>
    <scope>IDENTIFICATION</scope>
    <source>
        <strain evidence="2">DF5081</strain>
    </source>
</reference>
<dbReference type="AlphaFoldDB" id="A0A8R1E7N5"/>
<feature type="compositionally biased region" description="Low complexity" evidence="1">
    <location>
        <begin position="214"/>
        <end position="225"/>
    </location>
</feature>
<feature type="compositionally biased region" description="Polar residues" evidence="1">
    <location>
        <begin position="56"/>
        <end position="65"/>
    </location>
</feature>
<dbReference type="PANTHER" id="PTHR16156">
    <property type="entry name" value="AFTIPHILIN A-RELATED"/>
    <property type="match status" value="1"/>
</dbReference>
<evidence type="ECO:0000313" key="3">
    <source>
        <dbReference type="Proteomes" id="UP000005237"/>
    </source>
</evidence>
<dbReference type="GO" id="GO:0030276">
    <property type="term" value="F:clathrin binding"/>
    <property type="evidence" value="ECO:0007669"/>
    <property type="project" value="InterPro"/>
</dbReference>
<evidence type="ECO:0000256" key="1">
    <source>
        <dbReference type="SAM" id="MobiDB-lite"/>
    </source>
</evidence>
<dbReference type="EnsemblMetazoa" id="CJA24903.1">
    <property type="protein sequence ID" value="CJA24903.1"/>
    <property type="gene ID" value="WBGene00180475"/>
</dbReference>
<dbReference type="InterPro" id="IPR046359">
    <property type="entry name" value="Aftin-like"/>
</dbReference>
<dbReference type="GO" id="GO:0030121">
    <property type="term" value="C:AP-1 adaptor complex"/>
    <property type="evidence" value="ECO:0007669"/>
    <property type="project" value="TreeGrafter"/>
</dbReference>
<feature type="compositionally biased region" description="Acidic residues" evidence="1">
    <location>
        <begin position="1"/>
        <end position="13"/>
    </location>
</feature>
<accession>A0A8R1E7N5</accession>
<proteinExistence type="predicted"/>
<feature type="compositionally biased region" description="Low complexity" evidence="1">
    <location>
        <begin position="232"/>
        <end position="253"/>
    </location>
</feature>
<feature type="region of interest" description="Disordered" evidence="1">
    <location>
        <begin position="1"/>
        <end position="71"/>
    </location>
</feature>
<dbReference type="PANTHER" id="PTHR16156:SF10">
    <property type="entry name" value="AFTIPHILIN-RELATED"/>
    <property type="match status" value="1"/>
</dbReference>
<evidence type="ECO:0000313" key="2">
    <source>
        <dbReference type="EnsemblMetazoa" id="CJA24903.1"/>
    </source>
</evidence>
<protein>
    <submittedName>
        <fullName evidence="2">Uncharacterized protein</fullName>
    </submittedName>
</protein>
<dbReference type="Proteomes" id="UP000005237">
    <property type="component" value="Unassembled WGS sequence"/>
</dbReference>
<keyword evidence="3" id="KW-1185">Reference proteome</keyword>
<reference evidence="3" key="1">
    <citation type="submission" date="2010-08" db="EMBL/GenBank/DDBJ databases">
        <authorList>
            <consortium name="Caenorhabditis japonica Sequencing Consortium"/>
            <person name="Wilson R.K."/>
        </authorList>
    </citation>
    <scope>NUCLEOTIDE SEQUENCE [LARGE SCALE GENOMIC DNA]</scope>
    <source>
        <strain evidence="3">DF5081</strain>
    </source>
</reference>
<name>A0A8R1E7N5_CAEJA</name>
<organism evidence="2 3">
    <name type="scientific">Caenorhabditis japonica</name>
    <dbReference type="NCBI Taxonomy" id="281687"/>
    <lineage>
        <taxon>Eukaryota</taxon>
        <taxon>Metazoa</taxon>
        <taxon>Ecdysozoa</taxon>
        <taxon>Nematoda</taxon>
        <taxon>Chromadorea</taxon>
        <taxon>Rhabditida</taxon>
        <taxon>Rhabditina</taxon>
        <taxon>Rhabditomorpha</taxon>
        <taxon>Rhabditoidea</taxon>
        <taxon>Rhabditidae</taxon>
        <taxon>Peloderinae</taxon>
        <taxon>Caenorhabditis</taxon>
    </lineage>
</organism>
<dbReference type="GO" id="GO:0032588">
    <property type="term" value="C:trans-Golgi network membrane"/>
    <property type="evidence" value="ECO:0007669"/>
    <property type="project" value="InterPro"/>
</dbReference>
<sequence length="379" mass="41535">MDDNDDDDDEWGDFDQARPSQDHIDNLCESEPNSARSEAARQLAHQQSIEEWGAFDNSTSVALSQDDNDEDGWQAEFSGAAPSVPVPSIPVVNLKMLKEMLDDDAFWDDGFSDGDHDNCFDNEITVTDIPTLFDLESLSEEAKSFDDEKRRYAQLWLSLRVVEEAISLKFDWKNSEIRKNHFDAIKIKANDAKKEIRSAANMFNTASLLLPTTPLQPSSSSTCTSSEDHHTSTQTSKTSSSSSPPSVESPSIPAADFDWADSGLTNPMNRANASSAIIDVDFLSTNGKATSYTSPLQKDLEQFGLALSNGAGSGAMTDRGPNIFDTLMSSTSSTAGRRSPYRSPEVLSLDAQKLLEQLPDLQYLQSGVLMFPVGTNLPH</sequence>
<feature type="region of interest" description="Disordered" evidence="1">
    <location>
        <begin position="214"/>
        <end position="260"/>
    </location>
</feature>